<feature type="transmembrane region" description="Helical" evidence="14">
    <location>
        <begin position="1153"/>
        <end position="1170"/>
    </location>
</feature>
<dbReference type="SMART" id="SM00744">
    <property type="entry name" value="RINGv"/>
    <property type="match status" value="1"/>
</dbReference>
<dbReference type="eggNOG" id="KOG1609">
    <property type="taxonomic scope" value="Eukaryota"/>
</dbReference>
<feature type="transmembrane region" description="Helical" evidence="14">
    <location>
        <begin position="926"/>
        <end position="950"/>
    </location>
</feature>
<dbReference type="GO" id="GO:0061630">
    <property type="term" value="F:ubiquitin protein ligase activity"/>
    <property type="evidence" value="ECO:0007669"/>
    <property type="project" value="UniProtKB-EC"/>
</dbReference>
<dbReference type="PROSITE" id="PS51292">
    <property type="entry name" value="ZF_RING_CH"/>
    <property type="match status" value="1"/>
</dbReference>
<dbReference type="CDD" id="cd16702">
    <property type="entry name" value="RING_CH-C4HC3_MARCH6"/>
    <property type="match status" value="1"/>
</dbReference>
<evidence type="ECO:0000313" key="17">
    <source>
        <dbReference type="Proteomes" id="UP000000599"/>
    </source>
</evidence>
<dbReference type="HOGENOM" id="CLU_009000_0_0_1"/>
<evidence type="ECO:0000256" key="14">
    <source>
        <dbReference type="SAM" id="Phobius"/>
    </source>
</evidence>
<dbReference type="InterPro" id="IPR011016">
    <property type="entry name" value="Znf_RING-CH"/>
</dbReference>
<feature type="transmembrane region" description="Helical" evidence="14">
    <location>
        <begin position="708"/>
        <end position="730"/>
    </location>
</feature>
<dbReference type="KEGG" id="dha:DEHA2D06424g"/>
<feature type="transmembrane region" description="Helical" evidence="14">
    <location>
        <begin position="454"/>
        <end position="472"/>
    </location>
</feature>
<keyword evidence="9" id="KW-0833">Ubl conjugation pathway</keyword>
<feature type="transmembrane region" description="Helical" evidence="14">
    <location>
        <begin position="991"/>
        <end position="1008"/>
    </location>
</feature>
<evidence type="ECO:0000256" key="3">
    <source>
        <dbReference type="ARBA" id="ARBA00004906"/>
    </source>
</evidence>
<evidence type="ECO:0000256" key="6">
    <source>
        <dbReference type="ARBA" id="ARBA00022692"/>
    </source>
</evidence>
<evidence type="ECO:0000256" key="12">
    <source>
        <dbReference type="ARBA" id="ARBA00023136"/>
    </source>
</evidence>
<feature type="transmembrane region" description="Helical" evidence="14">
    <location>
        <begin position="1053"/>
        <end position="1073"/>
    </location>
</feature>
<dbReference type="AlphaFoldDB" id="Q6BST3"/>
<reference evidence="16 17" key="1">
    <citation type="journal article" date="2004" name="Nature">
        <title>Genome evolution in yeasts.</title>
        <authorList>
            <consortium name="Genolevures"/>
            <person name="Dujon B."/>
            <person name="Sherman D."/>
            <person name="Fischer G."/>
            <person name="Durrens P."/>
            <person name="Casaregola S."/>
            <person name="Lafontaine I."/>
            <person name="de Montigny J."/>
            <person name="Marck C."/>
            <person name="Neuveglise C."/>
            <person name="Talla E."/>
            <person name="Goffard N."/>
            <person name="Frangeul L."/>
            <person name="Aigle M."/>
            <person name="Anthouard V."/>
            <person name="Babour A."/>
            <person name="Barbe V."/>
            <person name="Barnay S."/>
            <person name="Blanchin S."/>
            <person name="Beckerich J.M."/>
            <person name="Beyne E."/>
            <person name="Bleykasten C."/>
            <person name="Boisrame A."/>
            <person name="Boyer J."/>
            <person name="Cattolico L."/>
            <person name="Confanioleri F."/>
            <person name="de Daruvar A."/>
            <person name="Despons L."/>
            <person name="Fabre E."/>
            <person name="Fairhead C."/>
            <person name="Ferry-Dumazet H."/>
            <person name="Groppi A."/>
            <person name="Hantraye F."/>
            <person name="Hennequin C."/>
            <person name="Jauniaux N."/>
            <person name="Joyet P."/>
            <person name="Kachouri R."/>
            <person name="Kerrest A."/>
            <person name="Koszul R."/>
            <person name="Lemaire M."/>
            <person name="Lesur I."/>
            <person name="Ma L."/>
            <person name="Muller H."/>
            <person name="Nicaud J.M."/>
            <person name="Nikolski M."/>
            <person name="Oztas S."/>
            <person name="Ozier-Kalogeropoulos O."/>
            <person name="Pellenz S."/>
            <person name="Potier S."/>
            <person name="Richard G.F."/>
            <person name="Straub M.L."/>
            <person name="Suleau A."/>
            <person name="Swennene D."/>
            <person name="Tekaia F."/>
            <person name="Wesolowski-Louvel M."/>
            <person name="Westhof E."/>
            <person name="Wirth B."/>
            <person name="Zeniou-Meyer M."/>
            <person name="Zivanovic I."/>
            <person name="Bolotin-Fukuhara M."/>
            <person name="Thierry A."/>
            <person name="Bouchier C."/>
            <person name="Caudron B."/>
            <person name="Scarpelli C."/>
            <person name="Gaillardin C."/>
            <person name="Weissenbach J."/>
            <person name="Wincker P."/>
            <person name="Souciet J.L."/>
        </authorList>
    </citation>
    <scope>NUCLEOTIDE SEQUENCE [LARGE SCALE GENOMIC DNA]</scope>
    <source>
        <strain evidence="17">ATCC 36239 / CBS 767 / BCRC 21394 / JCM 1990 / NBRC 0083 / IGC 2968</strain>
    </source>
</reference>
<feature type="transmembrane region" description="Helical" evidence="14">
    <location>
        <begin position="578"/>
        <end position="598"/>
    </location>
</feature>
<dbReference type="GeneID" id="2901265"/>
<evidence type="ECO:0000256" key="11">
    <source>
        <dbReference type="ARBA" id="ARBA00022989"/>
    </source>
</evidence>
<dbReference type="Pfam" id="PF12906">
    <property type="entry name" value="RINGv"/>
    <property type="match status" value="1"/>
</dbReference>
<evidence type="ECO:0000256" key="5">
    <source>
        <dbReference type="ARBA" id="ARBA00022679"/>
    </source>
</evidence>
<feature type="transmembrane region" description="Helical" evidence="14">
    <location>
        <begin position="428"/>
        <end position="448"/>
    </location>
</feature>
<dbReference type="Gene3D" id="3.30.40.10">
    <property type="entry name" value="Zinc/RING finger domain, C3HC4 (zinc finger)"/>
    <property type="match status" value="1"/>
</dbReference>
<dbReference type="Proteomes" id="UP000000599">
    <property type="component" value="Chromosome D"/>
</dbReference>
<dbReference type="GO" id="GO:0005789">
    <property type="term" value="C:endoplasmic reticulum membrane"/>
    <property type="evidence" value="ECO:0007669"/>
    <property type="project" value="TreeGrafter"/>
</dbReference>
<feature type="transmembrane region" description="Helical" evidence="14">
    <location>
        <begin position="540"/>
        <end position="558"/>
    </location>
</feature>
<dbReference type="InParanoid" id="Q6BST3"/>
<dbReference type="FunCoup" id="Q6BST3">
    <property type="interactions" value="566"/>
</dbReference>
<comment type="pathway">
    <text evidence="3">Protein modification; protein ubiquitination.</text>
</comment>
<dbReference type="PANTHER" id="PTHR13145">
    <property type="entry name" value="SSM4 PROTEIN"/>
    <property type="match status" value="1"/>
</dbReference>
<dbReference type="VEuPathDB" id="FungiDB:DEHA2D06424g"/>
<comment type="subcellular location">
    <subcellularLocation>
        <location evidence="2">Membrane</location>
        <topology evidence="2">Multi-pass membrane protein</topology>
    </subcellularLocation>
</comment>
<evidence type="ECO:0000256" key="8">
    <source>
        <dbReference type="ARBA" id="ARBA00022771"/>
    </source>
</evidence>
<keyword evidence="8" id="KW-0863">Zinc-finger</keyword>
<dbReference type="FunFam" id="3.30.40.10:FF:000287">
    <property type="entry name" value="RING finger membrane protein"/>
    <property type="match status" value="1"/>
</dbReference>
<keyword evidence="7" id="KW-0479">Metal-binding</keyword>
<keyword evidence="17" id="KW-1185">Reference proteome</keyword>
<proteinExistence type="predicted"/>
<comment type="catalytic activity">
    <reaction evidence="1">
        <text>S-ubiquitinyl-[E2 ubiquitin-conjugating enzyme]-L-cysteine + [acceptor protein]-L-lysine = [E2 ubiquitin-conjugating enzyme]-L-cysteine + N(6)-ubiquitinyl-[acceptor protein]-L-lysine.</text>
        <dbReference type="EC" id="2.3.2.27"/>
    </reaction>
</comment>
<dbReference type="InterPro" id="IPR013083">
    <property type="entry name" value="Znf_RING/FYVE/PHD"/>
</dbReference>
<evidence type="ECO:0000256" key="9">
    <source>
        <dbReference type="ARBA" id="ARBA00022786"/>
    </source>
</evidence>
<evidence type="ECO:0000259" key="15">
    <source>
        <dbReference type="PROSITE" id="PS51292"/>
    </source>
</evidence>
<feature type="transmembrane region" description="Helical" evidence="14">
    <location>
        <begin position="1190"/>
        <end position="1214"/>
    </location>
</feature>
<dbReference type="EMBL" id="CR382136">
    <property type="protein sequence ID" value="CAG86881.2"/>
    <property type="molecule type" value="Genomic_DNA"/>
</dbReference>
<dbReference type="GO" id="GO:0036503">
    <property type="term" value="P:ERAD pathway"/>
    <property type="evidence" value="ECO:0007669"/>
    <property type="project" value="TreeGrafter"/>
</dbReference>
<feature type="transmembrane region" description="Helical" evidence="14">
    <location>
        <begin position="1112"/>
        <end position="1132"/>
    </location>
</feature>
<protein>
    <recommendedName>
        <fullName evidence="4">RING-type E3 ubiquitin transferase</fullName>
        <ecNumber evidence="4">2.3.2.27</ecNumber>
    </recommendedName>
</protein>
<evidence type="ECO:0000256" key="2">
    <source>
        <dbReference type="ARBA" id="ARBA00004141"/>
    </source>
</evidence>
<feature type="compositionally biased region" description="Acidic residues" evidence="13">
    <location>
        <begin position="299"/>
        <end position="311"/>
    </location>
</feature>
<feature type="transmembrane region" description="Helical" evidence="14">
    <location>
        <begin position="643"/>
        <end position="666"/>
    </location>
</feature>
<dbReference type="PANTHER" id="PTHR13145:SF0">
    <property type="entry name" value="E3 UBIQUITIN-PROTEIN LIGASE MARCHF6"/>
    <property type="match status" value="1"/>
</dbReference>
<name>Q6BST3_DEBHA</name>
<feature type="domain" description="RING-CH-type" evidence="15">
    <location>
        <begin position="1"/>
        <end position="63"/>
    </location>
</feature>
<gene>
    <name evidence="16" type="ordered locus">DEHA2D06424g</name>
</gene>
<accession>Q6BST3</accession>
<evidence type="ECO:0000256" key="10">
    <source>
        <dbReference type="ARBA" id="ARBA00022833"/>
    </source>
</evidence>
<keyword evidence="11 14" id="KW-1133">Transmembrane helix</keyword>
<evidence type="ECO:0000256" key="4">
    <source>
        <dbReference type="ARBA" id="ARBA00012483"/>
    </source>
</evidence>
<feature type="region of interest" description="Disordered" evidence="13">
    <location>
        <begin position="297"/>
        <end position="328"/>
    </location>
</feature>
<sequence>MSEVENNCRVCRGEGTPSQPLLHPCKCRGSIKYIHQDCLLEWLKHSNKSTKKCDICNTPYKFRTIYDPQMPERIPIKYIWGKFIEVISSTTIKSLSIFLYITCLIIQVPLFWKFMGRIATWAIDGTLPTANPTFIDALIFGELDFSNYDIPTSTAKILLFKIRKFVDYTYFSGIRYILMYVIIHLALFVEHEWVVRDEGYTKLLLRKIGKEPRAKLVDMLQQALSGLRNDGEAGNADATANVQRLETIARAINDLQEQPNNGQHEELLRRAIEQDDRQNNEDENVENVNLNIFNHENETQNEDENQNENDDEARQDVRDPTDDDMESNDERRTIYLRPEGEQQQAQQNQVEGLFHEERDEEQRGIRNDNVADIFDQANERIDQNDLFEQNPFDEVNDMNMDEAEDDLNGGGGDILQLLGMSLNLSSPIFLMIMCDVIICIYLFVTYLFPHMLGSLFVTTTGITLGLLNSFVLKRFYPSSLIQKFTSIIFTENDKIAKTGNDFLDFTLFTVFEVIVKPVSSTFHRLIIDHDLSQPTLIERIILLTIGYSIIAFVVYKFMNSLISGTKPVMGTPRKLYKILFEVASTTKVFIIFAIEIFFFPVYCGWLLDFCIAPILLSHFSSISDDGSVTFTILLSSELEILQIHYIRVVLYWLSGTLYMLFFALFIGMIRGQVLRPGVLFFIRSPDDPNARLIHDALMKPLMLQLSRIYLSAKVYTGFILIGIGGVTWGLRYLVTPPKEVSHNVMLPLQIPSVMSVAITCIAVGDIILNKSLITTYCQSYWTRIFEISAHKLRLSHFILGKPIAQERGYIVYRNTFHKLLGFSQPDYSNPVTYRDALRIFKTDSSVNACFVPDGNYVRAPDNDTVTRKFIKKLFVSVTKDDKLLSTNETEDSNKNGYESDSDDDEINTDDAYTIVYRPPNFKMRCLGLICMLWLFSVVLILGIVFVGLIIGRPIIKAFTMLLDLTITSEQSLDIYNTIFTLTEFDWRLADISSIFIGIKFELAILKFIDDRIKSPADTGVNNEVNVEGNGEERNNEQGVMAFGRNFVPRFGQVIIASFLVYSLSSVLWILWVLSVHKFCIDLPLRMYTDNIYYSDDNPGHVLMEFLFTKTAMMLHFIVGFWTIVPFCLYFTVDLRNGMLNGLGIRDSIWNSGLSTILINFGIVHVPAISYTLFKHRQESFDSIILEGNDAYIWCVALICFIAIKLITGGSKLLIKINEQVKNERYVKGRAIENIDIPDEE</sequence>
<keyword evidence="10" id="KW-0862">Zinc</keyword>
<feature type="transmembrane region" description="Helical" evidence="14">
    <location>
        <begin position="750"/>
        <end position="768"/>
    </location>
</feature>
<dbReference type="SUPFAM" id="SSF57850">
    <property type="entry name" value="RING/U-box"/>
    <property type="match status" value="1"/>
</dbReference>
<dbReference type="OMA" id="ALYFQYD"/>
<evidence type="ECO:0000256" key="13">
    <source>
        <dbReference type="SAM" id="MobiDB-lite"/>
    </source>
</evidence>
<dbReference type="EC" id="2.3.2.27" evidence="4"/>
<organism evidence="16 17">
    <name type="scientific">Debaryomyces hansenii (strain ATCC 36239 / CBS 767 / BCRC 21394 / JCM 1990 / NBRC 0083 / IGC 2968)</name>
    <name type="common">Yeast</name>
    <name type="synonym">Torulaspora hansenii</name>
    <dbReference type="NCBI Taxonomy" id="284592"/>
    <lineage>
        <taxon>Eukaryota</taxon>
        <taxon>Fungi</taxon>
        <taxon>Dikarya</taxon>
        <taxon>Ascomycota</taxon>
        <taxon>Saccharomycotina</taxon>
        <taxon>Pichiomycetes</taxon>
        <taxon>Debaryomycetaceae</taxon>
        <taxon>Debaryomyces</taxon>
    </lineage>
</organism>
<evidence type="ECO:0000313" key="16">
    <source>
        <dbReference type="EMBL" id="CAG86881.2"/>
    </source>
</evidence>
<keyword evidence="12 14" id="KW-0472">Membrane</keyword>
<keyword evidence="6 14" id="KW-0812">Transmembrane</keyword>
<dbReference type="RefSeq" id="XP_458737.2">
    <property type="nucleotide sequence ID" value="XM_458737.1"/>
</dbReference>
<feature type="transmembrane region" description="Helical" evidence="14">
    <location>
        <begin position="97"/>
        <end position="115"/>
    </location>
</feature>
<dbReference type="GO" id="GO:0008270">
    <property type="term" value="F:zinc ion binding"/>
    <property type="evidence" value="ECO:0007669"/>
    <property type="project" value="UniProtKB-KW"/>
</dbReference>
<evidence type="ECO:0000256" key="1">
    <source>
        <dbReference type="ARBA" id="ARBA00000900"/>
    </source>
</evidence>
<keyword evidence="5" id="KW-0808">Transferase</keyword>
<evidence type="ECO:0000256" key="7">
    <source>
        <dbReference type="ARBA" id="ARBA00022723"/>
    </source>
</evidence>
<dbReference type="OrthoDB" id="1108038at2759"/>
<dbReference type="STRING" id="284592.Q6BST3"/>